<dbReference type="Proteomes" id="UP000776651">
    <property type="component" value="Unassembled WGS sequence"/>
</dbReference>
<dbReference type="CDD" id="cd02440">
    <property type="entry name" value="AdoMet_MTases"/>
    <property type="match status" value="1"/>
</dbReference>
<dbReference type="SUPFAM" id="SSF53335">
    <property type="entry name" value="S-adenosyl-L-methionine-dependent methyltransferases"/>
    <property type="match status" value="1"/>
</dbReference>
<comment type="caution">
    <text evidence="1">The sequence shown here is derived from an EMBL/GenBank/DDBJ whole genome shotgun (WGS) entry which is preliminary data.</text>
</comment>
<dbReference type="EMBL" id="JAIGNQ010000002">
    <property type="protein sequence ID" value="MBX7488664.1"/>
    <property type="molecule type" value="Genomic_DNA"/>
</dbReference>
<evidence type="ECO:0000313" key="2">
    <source>
        <dbReference type="Proteomes" id="UP000776651"/>
    </source>
</evidence>
<proteinExistence type="predicted"/>
<keyword evidence="2" id="KW-1185">Reference proteome</keyword>
<dbReference type="Gene3D" id="3.40.50.150">
    <property type="entry name" value="Vaccinia Virus protein VP39"/>
    <property type="match status" value="1"/>
</dbReference>
<keyword evidence="1" id="KW-0808">Transferase</keyword>
<protein>
    <submittedName>
        <fullName evidence="1">Methyltransferase domain-containing protein</fullName>
    </submittedName>
</protein>
<sequence>MVPAVRRRQRPCNGLDRLAQAGFDETVTGYAILTGHHGAGAIARPSLRKRASRLFGQWGVFFRGFVEEPRMVGSIIPSSRFTINKMLAPVDWQRCEVFVEYGPGVGTFCQPVLDRLRRDGSLIVIDTNPLYIDYLKKHFRDSRFHAVHGSAADVIDIVKAHGHDGADYVLSGLPFSTLPDGVGPAIAEATHEVLRPGGAFLVYQFSAKARDFMAKHFRRIDRGFELWNVLPCQLFWGWKDAKD</sequence>
<keyword evidence="1" id="KW-0489">Methyltransferase</keyword>
<gene>
    <name evidence="1" type="ORF">K3177_09065</name>
</gene>
<evidence type="ECO:0000313" key="1">
    <source>
        <dbReference type="EMBL" id="MBX7488664.1"/>
    </source>
</evidence>
<reference evidence="1 2" key="1">
    <citation type="submission" date="2021-08" db="EMBL/GenBank/DDBJ databases">
        <title>Comparative Genomics Analysis of the Genus Qipengyuania Reveals Extensive Genetic Diversity and Metabolic Versatility, Including the Description of Fifteen Novel Species.</title>
        <authorList>
            <person name="Liu Y."/>
        </authorList>
    </citation>
    <scope>NUCLEOTIDE SEQUENCE [LARGE SCALE GENOMIC DNA]</scope>
    <source>
        <strain evidence="1 2">GH25</strain>
    </source>
</reference>
<dbReference type="GO" id="GO:0008168">
    <property type="term" value="F:methyltransferase activity"/>
    <property type="evidence" value="ECO:0007669"/>
    <property type="project" value="UniProtKB-KW"/>
</dbReference>
<organism evidence="1 2">
    <name type="scientific">Qipengyuania pacifica</name>
    <dbReference type="NCBI Taxonomy" id="2860199"/>
    <lineage>
        <taxon>Bacteria</taxon>
        <taxon>Pseudomonadati</taxon>
        <taxon>Pseudomonadota</taxon>
        <taxon>Alphaproteobacteria</taxon>
        <taxon>Sphingomonadales</taxon>
        <taxon>Erythrobacteraceae</taxon>
        <taxon>Qipengyuania</taxon>
    </lineage>
</organism>
<accession>A0ABS7JIF8</accession>
<name>A0ABS7JIF8_9SPHN</name>
<dbReference type="InterPro" id="IPR029063">
    <property type="entry name" value="SAM-dependent_MTases_sf"/>
</dbReference>
<dbReference type="GO" id="GO:0032259">
    <property type="term" value="P:methylation"/>
    <property type="evidence" value="ECO:0007669"/>
    <property type="project" value="UniProtKB-KW"/>
</dbReference>